<dbReference type="Proteomes" id="UP000307074">
    <property type="component" value="Chromosome"/>
</dbReference>
<gene>
    <name evidence="1" type="ORF">UCCLBBS449_1588</name>
</gene>
<accession>A0A5B7Y046</accession>
<name>A0A5B7Y046_LEVBR</name>
<protein>
    <submittedName>
        <fullName evidence="1">Uncharacterized protein</fullName>
    </submittedName>
</protein>
<sequence>MSVPDHATFDFVRYMNRLESQPETGFMVKDTNGDPMISGETYWEAEGRYVPTDEDSMHDFLDAEGEAYDSPIDWDYDNLAAILENYKDAARTSLTKRPSQAFVTRLLLVYTSTVITLPDLRQRLGLRLKHKWQPEVHLRQDWVRAV</sequence>
<organism evidence="1 2">
    <name type="scientific">Levilactobacillus brevis</name>
    <name type="common">Lactobacillus brevis</name>
    <dbReference type="NCBI Taxonomy" id="1580"/>
    <lineage>
        <taxon>Bacteria</taxon>
        <taxon>Bacillati</taxon>
        <taxon>Bacillota</taxon>
        <taxon>Bacilli</taxon>
        <taxon>Lactobacillales</taxon>
        <taxon>Lactobacillaceae</taxon>
        <taxon>Levilactobacillus</taxon>
    </lineage>
</organism>
<dbReference type="EMBL" id="CP031198">
    <property type="protein sequence ID" value="QCZ53524.1"/>
    <property type="molecule type" value="Genomic_DNA"/>
</dbReference>
<reference evidence="1 2" key="1">
    <citation type="submission" date="2018-07" db="EMBL/GenBank/DDBJ databases">
        <authorList>
            <person name="Feyereisen M."/>
        </authorList>
    </citation>
    <scope>NUCLEOTIDE SEQUENCE [LARGE SCALE GENOMIC DNA]</scope>
    <source>
        <strain evidence="1 2">UCCLBBS449</strain>
    </source>
</reference>
<evidence type="ECO:0000313" key="2">
    <source>
        <dbReference type="Proteomes" id="UP000307074"/>
    </source>
</evidence>
<proteinExistence type="predicted"/>
<evidence type="ECO:0000313" key="1">
    <source>
        <dbReference type="EMBL" id="QCZ53524.1"/>
    </source>
</evidence>
<dbReference type="AlphaFoldDB" id="A0A5B7Y046"/>